<dbReference type="SUPFAM" id="SSF47384">
    <property type="entry name" value="Homodimeric domain of signal transducing histidine kinase"/>
    <property type="match status" value="1"/>
</dbReference>
<feature type="modified residue" description="4-aspartylphosphate" evidence="14">
    <location>
        <position position="778"/>
    </location>
</feature>
<feature type="domain" description="Histidine kinase" evidence="16">
    <location>
        <begin position="526"/>
        <end position="660"/>
    </location>
</feature>
<dbReference type="RefSeq" id="WP_274186882.1">
    <property type="nucleotide sequence ID" value="NZ_BAABHN010000003.1"/>
</dbReference>
<evidence type="ECO:0000256" key="6">
    <source>
        <dbReference type="ARBA" id="ARBA00022606"/>
    </source>
</evidence>
<keyword evidence="10" id="KW-0067">ATP-binding</keyword>
<comment type="caution">
    <text evidence="18">The sequence shown here is derived from an EMBL/GenBank/DDBJ whole genome shotgun (WGS) entry which is preliminary data.</text>
</comment>
<evidence type="ECO:0000256" key="4">
    <source>
        <dbReference type="ARBA" id="ARBA00022543"/>
    </source>
</evidence>
<dbReference type="SMART" id="SM00065">
    <property type="entry name" value="GAF"/>
    <property type="match status" value="1"/>
</dbReference>
<feature type="domain" description="Response regulatory" evidence="17">
    <location>
        <begin position="721"/>
        <end position="845"/>
    </location>
</feature>
<feature type="domain" description="Phytochrome chromophore attachment site" evidence="15">
    <location>
        <begin position="143"/>
        <end position="302"/>
    </location>
</feature>
<evidence type="ECO:0000256" key="3">
    <source>
        <dbReference type="ARBA" id="ARBA00012438"/>
    </source>
</evidence>
<evidence type="ECO:0000256" key="13">
    <source>
        <dbReference type="ARBA" id="ARBA00023170"/>
    </source>
</evidence>
<dbReference type="InterPro" id="IPR035965">
    <property type="entry name" value="PAS-like_dom_sf"/>
</dbReference>
<dbReference type="SMART" id="SM00388">
    <property type="entry name" value="HisKA"/>
    <property type="match status" value="1"/>
</dbReference>
<sequence length="867" mass="93645">MAPGTPIDRSNCEREPIHTPGAIQPGGALLAAEAQDGTIVQVSANAGALLGRETDRTLGASLSEVLGEELVGELRRRSTLLTPNLRPVRATIAGGEFDAFAYRPDEQLLVVELELAAEAGRPGTADLQERLAQSVAALQDTSSVEELLVRAARVVRELTGFDRVWADRFEPDDHGVIVAEDKLEPLPAFLGLHYPASDIPAQARALYLQNRLRLIPDAQAEPVPLVPLVNPLTGAWLDVSAGVLRAVSPMHIEYLRNMGATASMSIALSVGNRLWGLISAHHYAGPRQVGHEVRATCELIGLVCSMQLQALEALETSERRVTLSEHRTAVLEQVAAAETIPEGLADADAALLGVCDADGAAVRLGSELRLVGRTPDEAAVRSLLDELAARDTADVFQAASLAAALPGHAGLTDTASGLLAVPLGHARGNYLVWFRPEWVHTVTWGGARAATDRGAAQAPLGPHGSFAQWAESVRATSRPWREVEVESVLELRGGLGTFLLTRAEQLAALNAELARSNADLDAFAYIAAHDLKEPLRGINNFATFLVEDYHDTLGAEGREQLATIMRLARGMGGLLDSLLEYSRIGRATLEPADFAVSELVDDARELLAGRLTVSHAALLVTSGEQRLYGDRSRVRQVLVNLVANAIKYNEHAQPQVEISACRLSETRRGIELAGPDRRVDDRATHRRAARRHTLGRRLGARARVRPVFHAGGAMSSAELESLAVVEDNDEDFTALCRALRGTTIGEHIVRFRSGEEALERLIGDRATPDPWPMLVLLDLNLPGRRGLDVLSDLKDDPFARVMPVVVVSGSTRQEDIDAAYRRGANAYLIKALEFGELQRGLRALQEFWFLVAHPTPPRRGRTGAGVP</sequence>
<dbReference type="Gene3D" id="3.30.565.10">
    <property type="entry name" value="Histidine kinase-like ATPase, C-terminal domain"/>
    <property type="match status" value="1"/>
</dbReference>
<dbReference type="EC" id="2.7.13.3" evidence="3"/>
<dbReference type="InterPro" id="IPR013654">
    <property type="entry name" value="PAS_2"/>
</dbReference>
<comment type="catalytic activity">
    <reaction evidence="1">
        <text>ATP + protein L-histidine = ADP + protein N-phospho-L-histidine.</text>
        <dbReference type="EC" id="2.7.13.3"/>
    </reaction>
</comment>
<dbReference type="Gene3D" id="3.30.450.270">
    <property type="match status" value="1"/>
</dbReference>
<keyword evidence="11" id="KW-0157">Chromophore</keyword>
<evidence type="ECO:0000256" key="11">
    <source>
        <dbReference type="ARBA" id="ARBA00022991"/>
    </source>
</evidence>
<evidence type="ECO:0000256" key="12">
    <source>
        <dbReference type="ARBA" id="ARBA00023012"/>
    </source>
</evidence>
<evidence type="ECO:0000259" key="16">
    <source>
        <dbReference type="PROSITE" id="PS50109"/>
    </source>
</evidence>
<dbReference type="InterPro" id="IPR029016">
    <property type="entry name" value="GAF-like_dom_sf"/>
</dbReference>
<evidence type="ECO:0000313" key="19">
    <source>
        <dbReference type="Proteomes" id="UP001595909"/>
    </source>
</evidence>
<evidence type="ECO:0000256" key="14">
    <source>
        <dbReference type="PROSITE-ProRule" id="PRU00169"/>
    </source>
</evidence>
<dbReference type="CDD" id="cd00082">
    <property type="entry name" value="HisKA"/>
    <property type="match status" value="1"/>
</dbReference>
<evidence type="ECO:0000256" key="10">
    <source>
        <dbReference type="ARBA" id="ARBA00022840"/>
    </source>
</evidence>
<dbReference type="InterPro" id="IPR003661">
    <property type="entry name" value="HisK_dim/P_dom"/>
</dbReference>
<dbReference type="Gene3D" id="3.30.450.20">
    <property type="entry name" value="PAS domain"/>
    <property type="match status" value="1"/>
</dbReference>
<evidence type="ECO:0000256" key="2">
    <source>
        <dbReference type="ARBA" id="ARBA00004236"/>
    </source>
</evidence>
<keyword evidence="6" id="KW-0716">Sensory transduction</keyword>
<evidence type="ECO:0000256" key="5">
    <source>
        <dbReference type="ARBA" id="ARBA00022553"/>
    </source>
</evidence>
<dbReference type="PROSITE" id="PS50110">
    <property type="entry name" value="RESPONSE_REGULATORY"/>
    <property type="match status" value="1"/>
</dbReference>
<dbReference type="InterPro" id="IPR011006">
    <property type="entry name" value="CheY-like_superfamily"/>
</dbReference>
<reference evidence="19" key="1">
    <citation type="journal article" date="2019" name="Int. J. Syst. Evol. Microbiol.">
        <title>The Global Catalogue of Microorganisms (GCM) 10K type strain sequencing project: providing services to taxonomists for standard genome sequencing and annotation.</title>
        <authorList>
            <consortium name="The Broad Institute Genomics Platform"/>
            <consortium name="The Broad Institute Genome Sequencing Center for Infectious Disease"/>
            <person name="Wu L."/>
            <person name="Ma J."/>
        </authorList>
    </citation>
    <scope>NUCLEOTIDE SEQUENCE [LARGE SCALE GENOMIC DNA]</scope>
    <source>
        <strain evidence="19">CCUG 50347</strain>
    </source>
</reference>
<keyword evidence="4" id="KW-0600">Photoreceptor protein</keyword>
<dbReference type="PRINTS" id="PR01033">
    <property type="entry name" value="PHYTOCHROME"/>
</dbReference>
<comment type="subcellular location">
    <subcellularLocation>
        <location evidence="2">Cell membrane</location>
    </subcellularLocation>
</comment>
<accession>A0ABV9RAS8</accession>
<dbReference type="InterPro" id="IPR036890">
    <property type="entry name" value="HATPase_C_sf"/>
</dbReference>
<dbReference type="Gene3D" id="3.40.50.2300">
    <property type="match status" value="1"/>
</dbReference>
<dbReference type="InterPro" id="IPR001789">
    <property type="entry name" value="Sig_transdc_resp-reg_receiver"/>
</dbReference>
<organism evidence="18 19">
    <name type="scientific">Actinomycetospora chibensis</name>
    <dbReference type="NCBI Taxonomy" id="663606"/>
    <lineage>
        <taxon>Bacteria</taxon>
        <taxon>Bacillati</taxon>
        <taxon>Actinomycetota</taxon>
        <taxon>Actinomycetes</taxon>
        <taxon>Pseudonocardiales</taxon>
        <taxon>Pseudonocardiaceae</taxon>
        <taxon>Actinomycetospora</taxon>
    </lineage>
</organism>
<evidence type="ECO:0000259" key="17">
    <source>
        <dbReference type="PROSITE" id="PS50110"/>
    </source>
</evidence>
<dbReference type="Proteomes" id="UP001595909">
    <property type="component" value="Unassembled WGS sequence"/>
</dbReference>
<dbReference type="Pfam" id="PF01590">
    <property type="entry name" value="GAF"/>
    <property type="match status" value="1"/>
</dbReference>
<dbReference type="Pfam" id="PF00072">
    <property type="entry name" value="Response_reg"/>
    <property type="match status" value="1"/>
</dbReference>
<dbReference type="InterPro" id="IPR036097">
    <property type="entry name" value="HisK_dim/P_sf"/>
</dbReference>
<dbReference type="Pfam" id="PF00360">
    <property type="entry name" value="PHY"/>
    <property type="match status" value="1"/>
</dbReference>
<keyword evidence="12" id="KW-0902">Two-component regulatory system</keyword>
<dbReference type="SUPFAM" id="SSF52172">
    <property type="entry name" value="CheY-like"/>
    <property type="match status" value="1"/>
</dbReference>
<dbReference type="SUPFAM" id="SSF55781">
    <property type="entry name" value="GAF domain-like"/>
    <property type="match status" value="2"/>
</dbReference>
<evidence type="ECO:0000256" key="9">
    <source>
        <dbReference type="ARBA" id="ARBA00022777"/>
    </source>
</evidence>
<dbReference type="InterPro" id="IPR043150">
    <property type="entry name" value="Phytochrome_PHY_sf"/>
</dbReference>
<dbReference type="PANTHER" id="PTHR43065">
    <property type="entry name" value="SENSOR HISTIDINE KINASE"/>
    <property type="match status" value="1"/>
</dbReference>
<keyword evidence="5 14" id="KW-0597">Phosphoprotein</keyword>
<dbReference type="InterPro" id="IPR013515">
    <property type="entry name" value="Phytochrome_cen-reg"/>
</dbReference>
<dbReference type="PROSITE" id="PS50046">
    <property type="entry name" value="PHYTOCHROME_2"/>
    <property type="match status" value="1"/>
</dbReference>
<dbReference type="PANTHER" id="PTHR43065:SF10">
    <property type="entry name" value="PEROXIDE STRESS-ACTIVATED HISTIDINE KINASE MAK3"/>
    <property type="match status" value="1"/>
</dbReference>
<dbReference type="Gene3D" id="3.30.450.40">
    <property type="match status" value="1"/>
</dbReference>
<keyword evidence="9" id="KW-0418">Kinase</keyword>
<keyword evidence="8" id="KW-0547">Nucleotide-binding</keyword>
<dbReference type="EMBL" id="JBHSIM010000003">
    <property type="protein sequence ID" value="MFC4831271.1"/>
    <property type="molecule type" value="Genomic_DNA"/>
</dbReference>
<evidence type="ECO:0000259" key="15">
    <source>
        <dbReference type="PROSITE" id="PS50046"/>
    </source>
</evidence>
<dbReference type="InterPro" id="IPR001294">
    <property type="entry name" value="Phytochrome"/>
</dbReference>
<keyword evidence="19" id="KW-1185">Reference proteome</keyword>
<evidence type="ECO:0000256" key="1">
    <source>
        <dbReference type="ARBA" id="ARBA00000085"/>
    </source>
</evidence>
<keyword evidence="7" id="KW-0808">Transferase</keyword>
<gene>
    <name evidence="18" type="ORF">ACFPEL_02505</name>
</gene>
<keyword evidence="13" id="KW-0675">Receptor</keyword>
<dbReference type="InterPro" id="IPR005467">
    <property type="entry name" value="His_kinase_dom"/>
</dbReference>
<dbReference type="Pfam" id="PF08446">
    <property type="entry name" value="PAS_2"/>
    <property type="match status" value="1"/>
</dbReference>
<evidence type="ECO:0000313" key="18">
    <source>
        <dbReference type="EMBL" id="MFC4831271.1"/>
    </source>
</evidence>
<dbReference type="InterPro" id="IPR003018">
    <property type="entry name" value="GAF"/>
</dbReference>
<dbReference type="InterPro" id="IPR016132">
    <property type="entry name" value="Phyto_chromo_attachment"/>
</dbReference>
<dbReference type="Gene3D" id="1.10.287.130">
    <property type="match status" value="1"/>
</dbReference>
<name>A0ABV9RAS8_9PSEU</name>
<protein>
    <recommendedName>
        <fullName evidence="3">histidine kinase</fullName>
        <ecNumber evidence="3">2.7.13.3</ecNumber>
    </recommendedName>
</protein>
<evidence type="ECO:0000256" key="8">
    <source>
        <dbReference type="ARBA" id="ARBA00022741"/>
    </source>
</evidence>
<evidence type="ECO:0000256" key="7">
    <source>
        <dbReference type="ARBA" id="ARBA00022679"/>
    </source>
</evidence>
<proteinExistence type="predicted"/>
<dbReference type="SUPFAM" id="SSF55785">
    <property type="entry name" value="PYP-like sensor domain (PAS domain)"/>
    <property type="match status" value="1"/>
</dbReference>
<dbReference type="Pfam" id="PF00512">
    <property type="entry name" value="HisKA"/>
    <property type="match status" value="1"/>
</dbReference>
<dbReference type="SUPFAM" id="SSF55874">
    <property type="entry name" value="ATPase domain of HSP90 chaperone/DNA topoisomerase II/histidine kinase"/>
    <property type="match status" value="1"/>
</dbReference>
<dbReference type="SMART" id="SM00448">
    <property type="entry name" value="REC"/>
    <property type="match status" value="1"/>
</dbReference>
<dbReference type="CDD" id="cd17557">
    <property type="entry name" value="REC_Rcp-like"/>
    <property type="match status" value="1"/>
</dbReference>
<dbReference type="PROSITE" id="PS50109">
    <property type="entry name" value="HIS_KIN"/>
    <property type="match status" value="1"/>
</dbReference>